<comment type="caution">
    <text evidence="2">The sequence shown here is derived from an EMBL/GenBank/DDBJ whole genome shotgun (WGS) entry which is preliminary data.</text>
</comment>
<proteinExistence type="predicted"/>
<evidence type="ECO:0000313" key="2">
    <source>
        <dbReference type="EMBL" id="KKM03673.1"/>
    </source>
</evidence>
<evidence type="ECO:0000256" key="1">
    <source>
        <dbReference type="SAM" id="MobiDB-lite"/>
    </source>
</evidence>
<name>A0A0F9JXM6_9ZZZZ</name>
<gene>
    <name evidence="2" type="ORF">LCGC14_1772040</name>
</gene>
<organism evidence="2">
    <name type="scientific">marine sediment metagenome</name>
    <dbReference type="NCBI Taxonomy" id="412755"/>
    <lineage>
        <taxon>unclassified sequences</taxon>
        <taxon>metagenomes</taxon>
        <taxon>ecological metagenomes</taxon>
    </lineage>
</organism>
<feature type="region of interest" description="Disordered" evidence="1">
    <location>
        <begin position="1"/>
        <end position="24"/>
    </location>
</feature>
<protein>
    <submittedName>
        <fullName evidence="2">Uncharacterized protein</fullName>
    </submittedName>
</protein>
<sequence>SHKEKQAHPEEDGITVHHHAKADH</sequence>
<feature type="compositionally biased region" description="Basic and acidic residues" evidence="1">
    <location>
        <begin position="1"/>
        <end position="15"/>
    </location>
</feature>
<accession>A0A0F9JXM6</accession>
<dbReference type="EMBL" id="LAZR01016630">
    <property type="protein sequence ID" value="KKM03673.1"/>
    <property type="molecule type" value="Genomic_DNA"/>
</dbReference>
<dbReference type="AlphaFoldDB" id="A0A0F9JXM6"/>
<reference evidence="2" key="1">
    <citation type="journal article" date="2015" name="Nature">
        <title>Complex archaea that bridge the gap between prokaryotes and eukaryotes.</title>
        <authorList>
            <person name="Spang A."/>
            <person name="Saw J.H."/>
            <person name="Jorgensen S.L."/>
            <person name="Zaremba-Niedzwiedzka K."/>
            <person name="Martijn J."/>
            <person name="Lind A.E."/>
            <person name="van Eijk R."/>
            <person name="Schleper C."/>
            <person name="Guy L."/>
            <person name="Ettema T.J."/>
        </authorList>
    </citation>
    <scope>NUCLEOTIDE SEQUENCE</scope>
</reference>
<feature type="non-terminal residue" evidence="2">
    <location>
        <position position="1"/>
    </location>
</feature>